<dbReference type="STRING" id="1108812.AWC16_11555"/>
<dbReference type="EMBL" id="LQPG01000018">
    <property type="protein sequence ID" value="ORW11205.1"/>
    <property type="molecule type" value="Genomic_DNA"/>
</dbReference>
<proteinExistence type="predicted"/>
<evidence type="ECO:0008006" key="3">
    <source>
        <dbReference type="Google" id="ProtNLM"/>
    </source>
</evidence>
<organism evidence="1 2">
    <name type="scientific">Mycolicibacter longobardus</name>
    <dbReference type="NCBI Taxonomy" id="1108812"/>
    <lineage>
        <taxon>Bacteria</taxon>
        <taxon>Bacillati</taxon>
        <taxon>Actinomycetota</taxon>
        <taxon>Actinomycetes</taxon>
        <taxon>Mycobacteriales</taxon>
        <taxon>Mycobacteriaceae</taxon>
        <taxon>Mycolicibacter</taxon>
    </lineage>
</organism>
<sequence>MTSPAGRPPRRNRRWDDPFRSFDAVNSFLSSVGLPSISAGAAAPYRSWFTTLQRQLVGREVTARVGDHELTLTITEFDSPLDPRGLAVGQFGEVRVAAREISWDSYGLDEVSAVLQNVHVRPGMPAVLVAAPAAVSGVFPPGVVDAVLHRAVPWLHGELRPDGSAWLRWARRPHWGALRVDVSAAGSAVWFTARALQIGRRSWALPAWIPAFPVRIPELPKGLTLTDIDIGTGTLRWCGLLPQWRIELPQLDDLLKYVSGRTGLLNLPWIRGF</sequence>
<accession>A0A1X1YJJ4</accession>
<protein>
    <recommendedName>
        <fullName evidence="3">DUF2993 domain-containing protein</fullName>
    </recommendedName>
</protein>
<name>A0A1X1YJJ4_9MYCO</name>
<evidence type="ECO:0000313" key="1">
    <source>
        <dbReference type="EMBL" id="ORW11205.1"/>
    </source>
</evidence>
<reference evidence="1 2" key="1">
    <citation type="submission" date="2016-01" db="EMBL/GenBank/DDBJ databases">
        <title>The new phylogeny of the genus Mycobacterium.</title>
        <authorList>
            <person name="Tarcisio F."/>
            <person name="Conor M."/>
            <person name="Antonella G."/>
            <person name="Elisabetta G."/>
            <person name="Giulia F.S."/>
            <person name="Sara T."/>
            <person name="Anna F."/>
            <person name="Clotilde B."/>
            <person name="Roberto B."/>
            <person name="Veronica D.S."/>
            <person name="Fabio R."/>
            <person name="Monica P."/>
            <person name="Olivier J."/>
            <person name="Enrico T."/>
            <person name="Nicola S."/>
        </authorList>
    </citation>
    <scope>NUCLEOTIDE SEQUENCE [LARGE SCALE GENOMIC DNA]</scope>
    <source>
        <strain evidence="1 2">DSM 45394</strain>
    </source>
</reference>
<evidence type="ECO:0000313" key="2">
    <source>
        <dbReference type="Proteomes" id="UP000193866"/>
    </source>
</evidence>
<keyword evidence="2" id="KW-1185">Reference proteome</keyword>
<dbReference type="Proteomes" id="UP000193866">
    <property type="component" value="Unassembled WGS sequence"/>
</dbReference>
<dbReference type="OrthoDB" id="3579012at2"/>
<dbReference type="AlphaFoldDB" id="A0A1X1YJJ4"/>
<comment type="caution">
    <text evidence="1">The sequence shown here is derived from an EMBL/GenBank/DDBJ whole genome shotgun (WGS) entry which is preliminary data.</text>
</comment>
<gene>
    <name evidence="1" type="ORF">AWC16_11555</name>
</gene>